<feature type="compositionally biased region" description="Polar residues" evidence="1">
    <location>
        <begin position="364"/>
        <end position="376"/>
    </location>
</feature>
<proteinExistence type="predicted"/>
<sequence length="415" mass="49054">MFQRIYVFFRGIPLEPISLLAVYSEIISKLYFLGFAYCLAYIQSVYLEWNAPDQTNCILSAIQLVLSIILVCTSFFYRRFFKLAPILVRLTLFLLVLVEIETGFHDPTIPYFDPRNWLTITALLGTSSFFYPGLVWQYILEWSFVLLIYIFRVYFTNHTVIPEETWREMSTIFPLFLVAFFLNHWWFRTRYIAAYRGMLLEEKRRTFFQDIHDSLGSQLTDLVLLTQKLERTPKEITETHLQKLKQLSESALQSLRTQVQEEDQRELFQESLLDGLKLLVKKRYKLAGRNIELKWDTLDEEIIIKIRDPEVAHHILQIFKEVTTNDLRHGNGISTWHLERIQEHLEFRFFTEPHQFSDKEISSHPISQRKQDPSSGTGIGERGLYQRIKSLNGELTITESPYQINMKLPVGLFEI</sequence>
<evidence type="ECO:0000256" key="2">
    <source>
        <dbReference type="SAM" id="Phobius"/>
    </source>
</evidence>
<keyword evidence="4" id="KW-1185">Reference proteome</keyword>
<keyword evidence="2" id="KW-0472">Membrane</keyword>
<dbReference type="GO" id="GO:0016301">
    <property type="term" value="F:kinase activity"/>
    <property type="evidence" value="ECO:0007669"/>
    <property type="project" value="UniProtKB-KW"/>
</dbReference>
<accession>A0A4R9JIK9</accession>
<dbReference type="Proteomes" id="UP000298125">
    <property type="component" value="Unassembled WGS sequence"/>
</dbReference>
<dbReference type="Gene3D" id="3.30.565.10">
    <property type="entry name" value="Histidine kinase-like ATPase, C-terminal domain"/>
    <property type="match status" value="1"/>
</dbReference>
<keyword evidence="2" id="KW-0812">Transmembrane</keyword>
<dbReference type="EMBL" id="RQGA01000007">
    <property type="protein sequence ID" value="TGL41504.1"/>
    <property type="molecule type" value="Genomic_DNA"/>
</dbReference>
<protein>
    <submittedName>
        <fullName evidence="3">Histidine kinase</fullName>
    </submittedName>
</protein>
<dbReference type="OrthoDB" id="344503at2"/>
<feature type="transmembrane region" description="Helical" evidence="2">
    <location>
        <begin position="58"/>
        <end position="77"/>
    </location>
</feature>
<evidence type="ECO:0000313" key="4">
    <source>
        <dbReference type="Proteomes" id="UP000298125"/>
    </source>
</evidence>
<gene>
    <name evidence="3" type="ORF">EHQ49_08045</name>
</gene>
<dbReference type="InterPro" id="IPR036890">
    <property type="entry name" value="HATPase_C_sf"/>
</dbReference>
<organism evidence="3 4">
    <name type="scientific">Leptospira perdikensis</name>
    <dbReference type="NCBI Taxonomy" id="2484948"/>
    <lineage>
        <taxon>Bacteria</taxon>
        <taxon>Pseudomonadati</taxon>
        <taxon>Spirochaetota</taxon>
        <taxon>Spirochaetia</taxon>
        <taxon>Leptospirales</taxon>
        <taxon>Leptospiraceae</taxon>
        <taxon>Leptospira</taxon>
    </lineage>
</organism>
<comment type="caution">
    <text evidence="3">The sequence shown here is derived from an EMBL/GenBank/DDBJ whole genome shotgun (WGS) entry which is preliminary data.</text>
</comment>
<keyword evidence="3" id="KW-0418">Kinase</keyword>
<keyword evidence="3" id="KW-0808">Transferase</keyword>
<dbReference type="Gene3D" id="1.20.5.1930">
    <property type="match status" value="1"/>
</dbReference>
<evidence type="ECO:0000256" key="1">
    <source>
        <dbReference type="SAM" id="MobiDB-lite"/>
    </source>
</evidence>
<name>A0A4R9JIK9_9LEPT</name>
<feature type="transmembrane region" description="Helical" evidence="2">
    <location>
        <begin position="86"/>
        <end position="104"/>
    </location>
</feature>
<feature type="transmembrane region" description="Helical" evidence="2">
    <location>
        <begin position="139"/>
        <end position="157"/>
    </location>
</feature>
<feature type="region of interest" description="Disordered" evidence="1">
    <location>
        <begin position="360"/>
        <end position="381"/>
    </location>
</feature>
<dbReference type="AlphaFoldDB" id="A0A4R9JIK9"/>
<reference evidence="3" key="1">
    <citation type="journal article" date="2019" name="PLoS Negl. Trop. Dis.">
        <title>Revisiting the worldwide diversity of Leptospira species in the environment.</title>
        <authorList>
            <person name="Vincent A.T."/>
            <person name="Schiettekatte O."/>
            <person name="Bourhy P."/>
            <person name="Veyrier F.J."/>
            <person name="Picardeau M."/>
        </authorList>
    </citation>
    <scope>NUCLEOTIDE SEQUENCE [LARGE SCALE GENOMIC DNA]</scope>
    <source>
        <strain evidence="3">201702692</strain>
    </source>
</reference>
<evidence type="ECO:0000313" key="3">
    <source>
        <dbReference type="EMBL" id="TGL41504.1"/>
    </source>
</evidence>
<keyword evidence="2" id="KW-1133">Transmembrane helix</keyword>
<feature type="transmembrane region" description="Helical" evidence="2">
    <location>
        <begin position="169"/>
        <end position="187"/>
    </location>
</feature>
<feature type="transmembrane region" description="Helical" evidence="2">
    <location>
        <begin position="30"/>
        <end position="46"/>
    </location>
</feature>
<dbReference type="RefSeq" id="WP_135578190.1">
    <property type="nucleotide sequence ID" value="NZ_RQGA01000007.1"/>
</dbReference>